<evidence type="ECO:0000313" key="1">
    <source>
        <dbReference type="EMBL" id="EXB67252.1"/>
    </source>
</evidence>
<sequence length="148" mass="16818">MFEEEISGEFLDGEDVDEEDVSQELLKRHRFDDLLRGEDRGAKDDNLRVLLAEVVDVGDKGGAEGLGRPQEWSEGEWARTVWPCRMNARARNLPKFPNPITAILRELGFSKWALGWASWWSWDFGNGLWNRPRGGCEGIGRVVRGSDT</sequence>
<keyword evidence="2" id="KW-1185">Reference proteome</keyword>
<organism evidence="1 2">
    <name type="scientific">Morus notabilis</name>
    <dbReference type="NCBI Taxonomy" id="981085"/>
    <lineage>
        <taxon>Eukaryota</taxon>
        <taxon>Viridiplantae</taxon>
        <taxon>Streptophyta</taxon>
        <taxon>Embryophyta</taxon>
        <taxon>Tracheophyta</taxon>
        <taxon>Spermatophyta</taxon>
        <taxon>Magnoliopsida</taxon>
        <taxon>eudicotyledons</taxon>
        <taxon>Gunneridae</taxon>
        <taxon>Pentapetalae</taxon>
        <taxon>rosids</taxon>
        <taxon>fabids</taxon>
        <taxon>Rosales</taxon>
        <taxon>Moraceae</taxon>
        <taxon>Moreae</taxon>
        <taxon>Morus</taxon>
    </lineage>
</organism>
<name>W9R3P9_9ROSA</name>
<evidence type="ECO:0000313" key="2">
    <source>
        <dbReference type="Proteomes" id="UP000030645"/>
    </source>
</evidence>
<protein>
    <submittedName>
        <fullName evidence="1">Uncharacterized protein</fullName>
    </submittedName>
</protein>
<reference evidence="2" key="1">
    <citation type="submission" date="2013-01" db="EMBL/GenBank/DDBJ databases">
        <title>Draft Genome Sequence of a Mulberry Tree, Morus notabilis C.K. Schneid.</title>
        <authorList>
            <person name="He N."/>
            <person name="Zhao S."/>
        </authorList>
    </citation>
    <scope>NUCLEOTIDE SEQUENCE</scope>
</reference>
<accession>W9R3P9</accession>
<gene>
    <name evidence="1" type="ORF">L484_025731</name>
</gene>
<dbReference type="Proteomes" id="UP000030645">
    <property type="component" value="Unassembled WGS sequence"/>
</dbReference>
<dbReference type="AlphaFoldDB" id="W9R3P9"/>
<proteinExistence type="predicted"/>
<dbReference type="EMBL" id="KE344562">
    <property type="protein sequence ID" value="EXB67252.1"/>
    <property type="molecule type" value="Genomic_DNA"/>
</dbReference>